<dbReference type="Gene3D" id="4.10.1240.10">
    <property type="entry name" value="GPCR, family 2, extracellular hormone receptor domain"/>
    <property type="match status" value="1"/>
</dbReference>
<dbReference type="InterPro" id="IPR046338">
    <property type="entry name" value="GAIN_dom_sf"/>
</dbReference>
<evidence type="ECO:0000259" key="15">
    <source>
        <dbReference type="PROSITE" id="PS50221"/>
    </source>
</evidence>
<dbReference type="Gene3D" id="2.60.220.50">
    <property type="match status" value="1"/>
</dbReference>
<dbReference type="Pfam" id="PF02140">
    <property type="entry name" value="SUEL_Lectin"/>
    <property type="match status" value="1"/>
</dbReference>
<dbReference type="InterPro" id="IPR000922">
    <property type="entry name" value="Lectin_gal-bd_dom"/>
</dbReference>
<feature type="domain" description="SUEL-type lectin" evidence="16">
    <location>
        <begin position="85"/>
        <end position="174"/>
    </location>
</feature>
<keyword evidence="8" id="KW-0297">G-protein coupled receptor</keyword>
<dbReference type="InterPro" id="IPR017981">
    <property type="entry name" value="GPCR_2-like_7TM"/>
</dbReference>
<dbReference type="Pfam" id="PF00002">
    <property type="entry name" value="7tm_2"/>
    <property type="match status" value="1"/>
</dbReference>
<dbReference type="OrthoDB" id="1100386at2759"/>
<dbReference type="SMART" id="SM00008">
    <property type="entry name" value="HormR"/>
    <property type="match status" value="1"/>
</dbReference>
<dbReference type="Proteomes" id="UP000887116">
    <property type="component" value="Unassembled WGS sequence"/>
</dbReference>
<evidence type="ECO:0000259" key="16">
    <source>
        <dbReference type="PROSITE" id="PS50228"/>
    </source>
</evidence>
<proteinExistence type="inferred from homology"/>
<evidence type="ECO:0000256" key="2">
    <source>
        <dbReference type="ARBA" id="ARBA00010933"/>
    </source>
</evidence>
<dbReference type="PROSITE" id="PS50221">
    <property type="entry name" value="GAIN_B"/>
    <property type="match status" value="1"/>
</dbReference>
<dbReference type="GO" id="GO:0030246">
    <property type="term" value="F:carbohydrate binding"/>
    <property type="evidence" value="ECO:0007669"/>
    <property type="project" value="UniProtKB-KW"/>
</dbReference>
<evidence type="ECO:0000313" key="19">
    <source>
        <dbReference type="Proteomes" id="UP000887116"/>
    </source>
</evidence>
<dbReference type="InterPro" id="IPR001879">
    <property type="entry name" value="GPCR_2_extracellular_dom"/>
</dbReference>
<keyword evidence="7 14" id="KW-1133">Transmembrane helix</keyword>
<evidence type="ECO:0000313" key="18">
    <source>
        <dbReference type="EMBL" id="GFQ66441.1"/>
    </source>
</evidence>
<feature type="transmembrane region" description="Helical" evidence="14">
    <location>
        <begin position="666"/>
        <end position="686"/>
    </location>
</feature>
<comment type="caution">
    <text evidence="18">The sequence shown here is derived from an EMBL/GenBank/DDBJ whole genome shotgun (WGS) entry which is preliminary data.</text>
</comment>
<feature type="domain" description="GAIN-B" evidence="15">
    <location>
        <begin position="481"/>
        <end position="653"/>
    </location>
</feature>
<dbReference type="PANTHER" id="PTHR12011">
    <property type="entry name" value="ADHESION G-PROTEIN COUPLED RECEPTOR"/>
    <property type="match status" value="1"/>
</dbReference>
<dbReference type="Gene3D" id="1.20.1070.10">
    <property type="entry name" value="Rhodopsin 7-helix transmembrane proteins"/>
    <property type="match status" value="1"/>
</dbReference>
<feature type="compositionally biased region" description="Low complexity" evidence="13">
    <location>
        <begin position="270"/>
        <end position="281"/>
    </location>
</feature>
<evidence type="ECO:0000256" key="10">
    <source>
        <dbReference type="ARBA" id="ARBA00023157"/>
    </source>
</evidence>
<dbReference type="GO" id="GO:0007166">
    <property type="term" value="P:cell surface receptor signaling pathway"/>
    <property type="evidence" value="ECO:0007669"/>
    <property type="project" value="InterPro"/>
</dbReference>
<evidence type="ECO:0000259" key="17">
    <source>
        <dbReference type="PROSITE" id="PS50261"/>
    </source>
</evidence>
<keyword evidence="12" id="KW-0807">Transducer</keyword>
<reference evidence="18" key="1">
    <citation type="submission" date="2020-07" db="EMBL/GenBank/DDBJ databases">
        <title>Multicomponent nature underlies the extraordinary mechanical properties of spider dragline silk.</title>
        <authorList>
            <person name="Kono N."/>
            <person name="Nakamura H."/>
            <person name="Mori M."/>
            <person name="Yoshida Y."/>
            <person name="Ohtoshi R."/>
            <person name="Malay A.D."/>
            <person name="Moran D.A.P."/>
            <person name="Tomita M."/>
            <person name="Numata K."/>
            <person name="Arakawa K."/>
        </authorList>
    </citation>
    <scope>NUCLEOTIDE SEQUENCE</scope>
</reference>
<evidence type="ECO:0000256" key="8">
    <source>
        <dbReference type="ARBA" id="ARBA00023040"/>
    </source>
</evidence>
<evidence type="ECO:0000256" key="11">
    <source>
        <dbReference type="ARBA" id="ARBA00023170"/>
    </source>
</evidence>
<keyword evidence="19" id="KW-1185">Reference proteome</keyword>
<dbReference type="InterPro" id="IPR043159">
    <property type="entry name" value="Lectin_gal-bd_sf"/>
</dbReference>
<keyword evidence="6" id="KW-0430">Lectin</keyword>
<evidence type="ECO:0000256" key="14">
    <source>
        <dbReference type="SAM" id="Phobius"/>
    </source>
</evidence>
<comment type="similarity">
    <text evidence="2">Belongs to the G-protein coupled receptor 2 family. LN-TM7 subfamily.</text>
</comment>
<feature type="compositionally biased region" description="Polar residues" evidence="13">
    <location>
        <begin position="1099"/>
        <end position="1111"/>
    </location>
</feature>
<protein>
    <submittedName>
        <fullName evidence="18">Adhesion G protein-coupled receptor L3</fullName>
    </submittedName>
</protein>
<evidence type="ECO:0000256" key="4">
    <source>
        <dbReference type="ARBA" id="ARBA00022692"/>
    </source>
</evidence>
<dbReference type="InterPro" id="IPR000832">
    <property type="entry name" value="GPCR_2_secretin-like"/>
</dbReference>
<keyword evidence="11 18" id="KW-0675">Receptor</keyword>
<feature type="region of interest" description="Disordered" evidence="13">
    <location>
        <begin position="177"/>
        <end position="227"/>
    </location>
</feature>
<evidence type="ECO:0000256" key="13">
    <source>
        <dbReference type="SAM" id="MobiDB-lite"/>
    </source>
</evidence>
<dbReference type="Pfam" id="PF01825">
    <property type="entry name" value="GPS"/>
    <property type="match status" value="1"/>
</dbReference>
<feature type="compositionally biased region" description="Low complexity" evidence="13">
    <location>
        <begin position="178"/>
        <end position="206"/>
    </location>
</feature>
<dbReference type="InterPro" id="IPR036445">
    <property type="entry name" value="GPCR_2_extracell_dom_sf"/>
</dbReference>
<dbReference type="PRINTS" id="PR00249">
    <property type="entry name" value="GPCRSECRETIN"/>
</dbReference>
<gene>
    <name evidence="18" type="primary">ADGRL3</name>
    <name evidence="18" type="ORF">TNCT_475502</name>
</gene>
<keyword evidence="5" id="KW-0732">Signal</keyword>
<dbReference type="SMART" id="SM00303">
    <property type="entry name" value="GPS"/>
    <property type="match status" value="1"/>
</dbReference>
<dbReference type="FunFam" id="2.60.120.740:FF:000001">
    <property type="entry name" value="Adhesion G protein-coupled receptor L2"/>
    <property type="match status" value="1"/>
</dbReference>
<dbReference type="InterPro" id="IPR000203">
    <property type="entry name" value="GPS"/>
</dbReference>
<dbReference type="AlphaFoldDB" id="A0A8X6K8V5"/>
<feature type="transmembrane region" description="Helical" evidence="14">
    <location>
        <begin position="698"/>
        <end position="718"/>
    </location>
</feature>
<sequence length="1131" mass="125266">MLPSIENMTNSHYQLSKQRKPYKLTFTFSLQKPTEKPISLHSSLASTLFSKTISFAIRDQPPRRPPEIACVPSVSEESKYLTAYACEGRHLQIICEAGHMIHLLRANYGRFSISICNEHGNLDWSVDCTSPSSFNVIKDTCGMKNSCSLSASPALFGDPCPGTPKYLEAHYQCVPEKSSVTPSTSTTTSTSSSTSTSRPSIIIPVTRNARPHHVVPPSSPPSPTTTPAAITLRDATSEAATVATVTTTVTTLLVDVTTTLADSLLMMLSGTPETSTSEPSTVHLSRWSPDNRDDDPQNTLSCFPTEARGLFWNWTRAGHVALHKCPGGGTGRVKWRCDVVTVQWVPETPDFSDCSSQWVENIKYRIARGDPITSLAAELAVITRTKALMAGDIVHSADILHRLVTEMGERTRVMDDPQQRQRVLLALLESVLAVSSNLLDDSQRLPWQDLNREQQQKSAAALLRSQEKSGWLLAESHHSRYSLRSGQPHVLAAVHVVESWDISDVVLPPPLDTTWWRVDDRLLVPAPALLATAKQGVSRLVLLVHHRLGDLLGSEVHTTEPPTTNASRVINSRVIGALLEGHRVLSLPRPITVTFKHLQVENVSNPLCVFWDYQIRSWSTQGCWLKYTNQSHTVCQCNHLTNLAIIMHVTETQDQPLTTDHETLRMIVYIGCAVTMIFLLITLLVLQFIRCLRTERVTIHKHLCLCLLLAEAALVGGLEQTEEPKACSVLAGFLHYLLLAAFAWAFLDSFHLYILLGETDIHPDRWRVKWYSCVAYGVPLIVVAISALIDPASYGTDNYCWLRVDNYYVFSFGGPAIACALASILFLCMTVGRICAQRNSTVPIKSKDQTKLSAINVWSGEATVLLLVLCSTWTLLPLFLHDEKPLTAYFFLGLNVLQGLLVFLFYCVNAGKVQNSDEPPGPDWLCSCLREPPRRRSLYSPPGSCPHNYPALSWSSLDQGEAPTLQCATSDRHFGSRSCEEHPLQYLLRTSEPQRQWGIPDPLDNRTICCYHQDRHSPHHLKHEQQQLQAEPHYETLEPLEGPPRPLFSSLAAVLNMGPTIGVSSGSPCRVAYCGIQSPTDSDRSSSSFMDTHVRMSPAASSPDNDLTDSLPNLDRRTACGASSLPASLTY</sequence>
<keyword evidence="4 14" id="KW-0812">Transmembrane</keyword>
<evidence type="ECO:0000256" key="6">
    <source>
        <dbReference type="ARBA" id="ARBA00022734"/>
    </source>
</evidence>
<feature type="transmembrane region" description="Helical" evidence="14">
    <location>
        <begin position="733"/>
        <end position="756"/>
    </location>
</feature>
<feature type="transmembrane region" description="Helical" evidence="14">
    <location>
        <begin position="857"/>
        <end position="880"/>
    </location>
</feature>
<keyword evidence="9 14" id="KW-0472">Membrane</keyword>
<name>A0A8X6K8V5_TRICU</name>
<comment type="subcellular location">
    <subcellularLocation>
        <location evidence="1">Cell membrane</location>
        <topology evidence="1">Multi-pass membrane protein</topology>
    </subcellularLocation>
</comment>
<dbReference type="InterPro" id="IPR057244">
    <property type="entry name" value="GAIN_B"/>
</dbReference>
<keyword evidence="3" id="KW-1003">Cell membrane</keyword>
<feature type="transmembrane region" description="Helical" evidence="14">
    <location>
        <begin position="809"/>
        <end position="836"/>
    </location>
</feature>
<evidence type="ECO:0000256" key="12">
    <source>
        <dbReference type="ARBA" id="ARBA00023224"/>
    </source>
</evidence>
<dbReference type="Gene3D" id="1.25.40.610">
    <property type="match status" value="1"/>
</dbReference>
<evidence type="ECO:0000256" key="7">
    <source>
        <dbReference type="ARBA" id="ARBA00022989"/>
    </source>
</evidence>
<dbReference type="Gene3D" id="2.60.120.740">
    <property type="match status" value="1"/>
</dbReference>
<feature type="domain" description="G-protein coupled receptors family 2 profile 2" evidence="17">
    <location>
        <begin position="664"/>
        <end position="910"/>
    </location>
</feature>
<dbReference type="InterPro" id="IPR032471">
    <property type="entry name" value="AGRL2-4_GAIN_subdom_A"/>
</dbReference>
<evidence type="ECO:0000256" key="1">
    <source>
        <dbReference type="ARBA" id="ARBA00004651"/>
    </source>
</evidence>
<accession>A0A8X6K8V5</accession>
<evidence type="ECO:0000256" key="9">
    <source>
        <dbReference type="ARBA" id="ARBA00023136"/>
    </source>
</evidence>
<keyword evidence="10" id="KW-1015">Disulfide bond</keyword>
<feature type="transmembrane region" description="Helical" evidence="14">
    <location>
        <begin position="768"/>
        <end position="789"/>
    </location>
</feature>
<dbReference type="EMBL" id="BMAO01010333">
    <property type="protein sequence ID" value="GFQ66441.1"/>
    <property type="molecule type" value="Genomic_DNA"/>
</dbReference>
<feature type="region of interest" description="Disordered" evidence="13">
    <location>
        <begin position="270"/>
        <end position="296"/>
    </location>
</feature>
<dbReference type="PROSITE" id="PS50228">
    <property type="entry name" value="SUEL_LECTIN"/>
    <property type="match status" value="1"/>
</dbReference>
<organism evidence="18 19">
    <name type="scientific">Trichonephila clavata</name>
    <name type="common">Joro spider</name>
    <name type="synonym">Nephila clavata</name>
    <dbReference type="NCBI Taxonomy" id="2740835"/>
    <lineage>
        <taxon>Eukaryota</taxon>
        <taxon>Metazoa</taxon>
        <taxon>Ecdysozoa</taxon>
        <taxon>Arthropoda</taxon>
        <taxon>Chelicerata</taxon>
        <taxon>Arachnida</taxon>
        <taxon>Araneae</taxon>
        <taxon>Araneomorphae</taxon>
        <taxon>Entelegynae</taxon>
        <taxon>Araneoidea</taxon>
        <taxon>Nephilidae</taxon>
        <taxon>Trichonephila</taxon>
    </lineage>
</organism>
<dbReference type="CDD" id="cd22830">
    <property type="entry name" value="Gal_Rha_Lectin_dCirl"/>
    <property type="match status" value="1"/>
</dbReference>
<evidence type="ECO:0000256" key="5">
    <source>
        <dbReference type="ARBA" id="ARBA00022729"/>
    </source>
</evidence>
<dbReference type="PANTHER" id="PTHR12011:SF347">
    <property type="entry name" value="FI21270P1-RELATED"/>
    <property type="match status" value="1"/>
</dbReference>
<dbReference type="GO" id="GO:0004930">
    <property type="term" value="F:G protein-coupled receptor activity"/>
    <property type="evidence" value="ECO:0007669"/>
    <property type="project" value="UniProtKB-KW"/>
</dbReference>
<dbReference type="GO" id="GO:0005886">
    <property type="term" value="C:plasma membrane"/>
    <property type="evidence" value="ECO:0007669"/>
    <property type="project" value="UniProtKB-SubCell"/>
</dbReference>
<dbReference type="PROSITE" id="PS50261">
    <property type="entry name" value="G_PROTEIN_RECEP_F2_4"/>
    <property type="match status" value="1"/>
</dbReference>
<feature type="transmembrane region" description="Helical" evidence="14">
    <location>
        <begin position="886"/>
        <end position="908"/>
    </location>
</feature>
<feature type="region of interest" description="Disordered" evidence="13">
    <location>
        <begin position="1079"/>
        <end position="1131"/>
    </location>
</feature>
<dbReference type="Pfam" id="PF16489">
    <property type="entry name" value="GAIN"/>
    <property type="match status" value="1"/>
</dbReference>
<evidence type="ECO:0000256" key="3">
    <source>
        <dbReference type="ARBA" id="ARBA00022475"/>
    </source>
</evidence>